<organism evidence="2 3">
    <name type="scientific">Caenorhabditis tropicalis</name>
    <dbReference type="NCBI Taxonomy" id="1561998"/>
    <lineage>
        <taxon>Eukaryota</taxon>
        <taxon>Metazoa</taxon>
        <taxon>Ecdysozoa</taxon>
        <taxon>Nematoda</taxon>
        <taxon>Chromadorea</taxon>
        <taxon>Rhabditida</taxon>
        <taxon>Rhabditina</taxon>
        <taxon>Rhabditomorpha</taxon>
        <taxon>Rhabditoidea</taxon>
        <taxon>Rhabditidae</taxon>
        <taxon>Peloderinae</taxon>
        <taxon>Caenorhabditis</taxon>
    </lineage>
</organism>
<dbReference type="WBParaSite" id="Csp11.Scaffold630.g20976.t1">
    <property type="protein sequence ID" value="Csp11.Scaffold630.g20976.t1"/>
    <property type="gene ID" value="Csp11.Scaffold630.g20976"/>
</dbReference>
<keyword evidence="2" id="KW-1185">Reference proteome</keyword>
<reference evidence="3" key="1">
    <citation type="submission" date="2016-11" db="UniProtKB">
        <authorList>
            <consortium name="WormBaseParasite"/>
        </authorList>
    </citation>
    <scope>IDENTIFICATION</scope>
</reference>
<sequence length="462" mass="54476">MDHITRIPFEIEENDQYLTLFSENPANDFLILVEEILELFECPKIQRVRFSPYSSRKSVESFIPWMNKTNLDIENIHISFHREHLCKFFWENYKGPIKGLETQIGGDLDIPLTLKFDYLHADWGGQILKLEQLYPLNCKDINMGYVQTSNEEVNLFLKNWKEGKSNNGLKRIRFYNWPVDWNVILKGLEPKVRDLRTTKRKYEKIIIKGDATRVSWINGGLDIQREDGTIATIFHLCFVSSEENTEIPQPTIDYFEKYRDKDWNSGEVEIEEETLAEQEARRMDLLMRRDLFEMNYCHSKPTSICHYLAHCQEHVYSSLIIVLVHSLIHIDTMTDFFPILHLPLIVLHDVLQKWSPIELKTIKTEEFKGRGASWINGGLEIQREDGTIATIFHLCFISSEENTEIPQLTIDYFEKYRDKDWNSGEVEIEEDGDAEKEGRRLGRLMPIDRFELVVFDPNNHIY</sequence>
<accession>A0A1I7UZS3</accession>
<dbReference type="InterPro" id="IPR012885">
    <property type="entry name" value="F-box_Sdz-33"/>
</dbReference>
<evidence type="ECO:0000259" key="1">
    <source>
        <dbReference type="Pfam" id="PF07735"/>
    </source>
</evidence>
<evidence type="ECO:0000313" key="2">
    <source>
        <dbReference type="Proteomes" id="UP000095282"/>
    </source>
</evidence>
<dbReference type="Pfam" id="PF07735">
    <property type="entry name" value="FBA_2"/>
    <property type="match status" value="1"/>
</dbReference>
<dbReference type="eggNOG" id="ENOG502TK3T">
    <property type="taxonomic scope" value="Eukaryota"/>
</dbReference>
<dbReference type="PANTHER" id="PTHR21503">
    <property type="entry name" value="F-BOX-CONTAINING HYPOTHETICAL PROTEIN C.ELEGANS"/>
    <property type="match status" value="1"/>
</dbReference>
<protein>
    <submittedName>
        <fullName evidence="3">FBA_2 domain-containing protein</fullName>
    </submittedName>
</protein>
<evidence type="ECO:0000313" key="3">
    <source>
        <dbReference type="WBParaSite" id="Csp11.Scaffold630.g20976.t1"/>
    </source>
</evidence>
<proteinExistence type="predicted"/>
<name>A0A1I7UZS3_9PELO</name>
<feature type="domain" description="Sdz-33 F-box" evidence="1">
    <location>
        <begin position="114"/>
        <end position="173"/>
    </location>
</feature>
<dbReference type="AlphaFoldDB" id="A0A1I7UZS3"/>
<dbReference type="PANTHER" id="PTHR21503:SF8">
    <property type="entry name" value="F-BOX ASSOCIATED DOMAIN-CONTAINING PROTEIN-RELATED"/>
    <property type="match status" value="1"/>
</dbReference>
<dbReference type="Proteomes" id="UP000095282">
    <property type="component" value="Unplaced"/>
</dbReference>